<name>A0ACC1M9A0_9FUNG</name>
<accession>A0ACC1M9A0</accession>
<protein>
    <submittedName>
        <fullName evidence="1">Uncharacterized protein</fullName>
    </submittedName>
</protein>
<dbReference type="Proteomes" id="UP001139981">
    <property type="component" value="Unassembled WGS sequence"/>
</dbReference>
<comment type="caution">
    <text evidence="1">The sequence shown here is derived from an EMBL/GenBank/DDBJ whole genome shotgun (WGS) entry which is preliminary data.</text>
</comment>
<sequence length="107" mass="12098">MTISRMRRAAVVLSKRAKSSTSTSSSEPGEINKKQALYGDYHYRESIERGRQSYTKRNILTAFGLGGIVTGIYFYSLKAVQQEDYSDVPMPPEPSAEQKEKYFAFSI</sequence>
<evidence type="ECO:0000313" key="1">
    <source>
        <dbReference type="EMBL" id="KAJ2900124.1"/>
    </source>
</evidence>
<proteinExistence type="predicted"/>
<keyword evidence="2" id="KW-1185">Reference proteome</keyword>
<organism evidence="1 2">
    <name type="scientific">Coemansia aciculifera</name>
    <dbReference type="NCBI Taxonomy" id="417176"/>
    <lineage>
        <taxon>Eukaryota</taxon>
        <taxon>Fungi</taxon>
        <taxon>Fungi incertae sedis</taxon>
        <taxon>Zoopagomycota</taxon>
        <taxon>Kickxellomycotina</taxon>
        <taxon>Kickxellomycetes</taxon>
        <taxon>Kickxellales</taxon>
        <taxon>Kickxellaceae</taxon>
        <taxon>Coemansia</taxon>
    </lineage>
</organism>
<evidence type="ECO:0000313" key="2">
    <source>
        <dbReference type="Proteomes" id="UP001139981"/>
    </source>
</evidence>
<gene>
    <name evidence="1" type="ORF">IWW38_000664</name>
</gene>
<dbReference type="EMBL" id="JANBVB010000011">
    <property type="protein sequence ID" value="KAJ2900124.1"/>
    <property type="molecule type" value="Genomic_DNA"/>
</dbReference>
<reference evidence="1" key="1">
    <citation type="submission" date="2022-07" db="EMBL/GenBank/DDBJ databases">
        <title>Phylogenomic reconstructions and comparative analyses of Kickxellomycotina fungi.</title>
        <authorList>
            <person name="Reynolds N.K."/>
            <person name="Stajich J.E."/>
            <person name="Barry K."/>
            <person name="Grigoriev I.V."/>
            <person name="Crous P."/>
            <person name="Smith M.E."/>
        </authorList>
    </citation>
    <scope>NUCLEOTIDE SEQUENCE</scope>
    <source>
        <strain evidence="1">CBS 190363</strain>
    </source>
</reference>